<name>A0A1X7KS88_9FLAO</name>
<dbReference type="GO" id="GO:0016787">
    <property type="term" value="F:hydrolase activity"/>
    <property type="evidence" value="ECO:0007669"/>
    <property type="project" value="UniProtKB-KW"/>
</dbReference>
<reference evidence="9" key="1">
    <citation type="submission" date="2017-04" db="EMBL/GenBank/DDBJ databases">
        <authorList>
            <person name="Varghese N."/>
            <person name="Submissions S."/>
        </authorList>
    </citation>
    <scope>NUCLEOTIDE SEQUENCE [LARGE SCALE GENOMIC DNA]</scope>
    <source>
        <strain evidence="9">DSM 19835</strain>
    </source>
</reference>
<evidence type="ECO:0000259" key="7">
    <source>
        <dbReference type="Pfam" id="PF04480"/>
    </source>
</evidence>
<dbReference type="Gene3D" id="3.40.960.10">
    <property type="entry name" value="VSR Endonuclease"/>
    <property type="match status" value="1"/>
</dbReference>
<dbReference type="AlphaFoldDB" id="A0A1X7KS88"/>
<proteinExistence type="inferred from homology"/>
<gene>
    <name evidence="8" type="ORF">SAMN03080602_03241</name>
</gene>
<keyword evidence="1" id="KW-0540">Nuclease</keyword>
<dbReference type="GO" id="GO:0004519">
    <property type="term" value="F:endonuclease activity"/>
    <property type="evidence" value="ECO:0007669"/>
    <property type="project" value="UniProtKB-KW"/>
</dbReference>
<keyword evidence="2 8" id="KW-0255">Endonuclease</keyword>
<comment type="similarity">
    <text evidence="6">Belongs to the Vsr family.</text>
</comment>
<dbReference type="GO" id="GO:0006298">
    <property type="term" value="P:mismatch repair"/>
    <property type="evidence" value="ECO:0007669"/>
    <property type="project" value="InterPro"/>
</dbReference>
<keyword evidence="4" id="KW-0378">Hydrolase</keyword>
<sequence>MKHTPSLFRNGVFLYPGLRKPVSLSMPKDYNEERIIVPRFNEESGFYTTPERSKIMGKIRGKNTIPELKFRKALWAEGYRYRIDYKKLIGKPDIVLNKYKTVIFIDGEYWHGYNWEERKQKIKTNKEFWIPKIERNIQRDKEVNQELQQLGYTVFRFWEREIKKELDQCIHKVIRHLRSQQS</sequence>
<evidence type="ECO:0000313" key="9">
    <source>
        <dbReference type="Proteomes" id="UP000193420"/>
    </source>
</evidence>
<dbReference type="EMBL" id="FXAO01000007">
    <property type="protein sequence ID" value="SMG44082.1"/>
    <property type="molecule type" value="Genomic_DNA"/>
</dbReference>
<evidence type="ECO:0000256" key="5">
    <source>
        <dbReference type="ARBA" id="ARBA00023204"/>
    </source>
</evidence>
<evidence type="ECO:0000313" key="8">
    <source>
        <dbReference type="EMBL" id="SMG44082.1"/>
    </source>
</evidence>
<accession>A0A1X7KS88</accession>
<feature type="domain" description="DUF559" evidence="7">
    <location>
        <begin position="136"/>
        <end position="177"/>
    </location>
</feature>
<dbReference type="Pfam" id="PF04480">
    <property type="entry name" value="DUF559"/>
    <property type="match status" value="1"/>
</dbReference>
<dbReference type="CDD" id="cd00221">
    <property type="entry name" value="Vsr"/>
    <property type="match status" value="1"/>
</dbReference>
<keyword evidence="9" id="KW-1185">Reference proteome</keyword>
<protein>
    <submittedName>
        <fullName evidence="8">T/G mismatch-specific endonuclease</fullName>
    </submittedName>
</protein>
<evidence type="ECO:0000256" key="6">
    <source>
        <dbReference type="ARBA" id="ARBA00029466"/>
    </source>
</evidence>
<keyword evidence="5" id="KW-0234">DNA repair</keyword>
<dbReference type="InterPro" id="IPR004603">
    <property type="entry name" value="DNA_mismatch_endonuc_vsr"/>
</dbReference>
<dbReference type="Proteomes" id="UP000193420">
    <property type="component" value="Unassembled WGS sequence"/>
</dbReference>
<dbReference type="NCBIfam" id="TIGR00632">
    <property type="entry name" value="vsr"/>
    <property type="match status" value="1"/>
</dbReference>
<dbReference type="STRING" id="188872.SAMN03080602_03241"/>
<dbReference type="InterPro" id="IPR011335">
    <property type="entry name" value="Restrct_endonuc-II-like"/>
</dbReference>
<dbReference type="Pfam" id="PF03852">
    <property type="entry name" value="Vsr"/>
    <property type="match status" value="1"/>
</dbReference>
<dbReference type="SUPFAM" id="SSF52980">
    <property type="entry name" value="Restriction endonuclease-like"/>
    <property type="match status" value="1"/>
</dbReference>
<organism evidence="8 9">
    <name type="scientific">Arenibacter troitsensis</name>
    <dbReference type="NCBI Taxonomy" id="188872"/>
    <lineage>
        <taxon>Bacteria</taxon>
        <taxon>Pseudomonadati</taxon>
        <taxon>Bacteroidota</taxon>
        <taxon>Flavobacteriia</taxon>
        <taxon>Flavobacteriales</taxon>
        <taxon>Flavobacteriaceae</taxon>
        <taxon>Arenibacter</taxon>
    </lineage>
</organism>
<dbReference type="InterPro" id="IPR007569">
    <property type="entry name" value="DUF559"/>
</dbReference>
<keyword evidence="3" id="KW-0227">DNA damage</keyword>
<evidence type="ECO:0000256" key="3">
    <source>
        <dbReference type="ARBA" id="ARBA00022763"/>
    </source>
</evidence>
<evidence type="ECO:0000256" key="1">
    <source>
        <dbReference type="ARBA" id="ARBA00022722"/>
    </source>
</evidence>
<evidence type="ECO:0000256" key="4">
    <source>
        <dbReference type="ARBA" id="ARBA00022801"/>
    </source>
</evidence>
<evidence type="ECO:0000256" key="2">
    <source>
        <dbReference type="ARBA" id="ARBA00022759"/>
    </source>
</evidence>